<dbReference type="Proteomes" id="UP001304895">
    <property type="component" value="Unassembled WGS sequence"/>
</dbReference>
<accession>A0AAN6UQV6</accession>
<organism evidence="2 3">
    <name type="scientific">Trichocladium antarcticum</name>
    <dbReference type="NCBI Taxonomy" id="1450529"/>
    <lineage>
        <taxon>Eukaryota</taxon>
        <taxon>Fungi</taxon>
        <taxon>Dikarya</taxon>
        <taxon>Ascomycota</taxon>
        <taxon>Pezizomycotina</taxon>
        <taxon>Sordariomycetes</taxon>
        <taxon>Sordariomycetidae</taxon>
        <taxon>Sordariales</taxon>
        <taxon>Chaetomiaceae</taxon>
        <taxon>Trichocladium</taxon>
    </lineage>
</organism>
<dbReference type="PANTHER" id="PTHR32251">
    <property type="entry name" value="3-OXO-5-ALPHA-STEROID 4-DEHYDROGENASE"/>
    <property type="match status" value="1"/>
</dbReference>
<name>A0AAN6UQV6_9PEZI</name>
<proteinExistence type="predicted"/>
<reference evidence="2" key="1">
    <citation type="journal article" date="2023" name="Mol. Phylogenet. Evol.">
        <title>Genome-scale phylogeny and comparative genomics of the fungal order Sordariales.</title>
        <authorList>
            <person name="Hensen N."/>
            <person name="Bonometti L."/>
            <person name="Westerberg I."/>
            <person name="Brannstrom I.O."/>
            <person name="Guillou S."/>
            <person name="Cros-Aarteil S."/>
            <person name="Calhoun S."/>
            <person name="Haridas S."/>
            <person name="Kuo A."/>
            <person name="Mondo S."/>
            <person name="Pangilinan J."/>
            <person name="Riley R."/>
            <person name="LaButti K."/>
            <person name="Andreopoulos B."/>
            <person name="Lipzen A."/>
            <person name="Chen C."/>
            <person name="Yan M."/>
            <person name="Daum C."/>
            <person name="Ng V."/>
            <person name="Clum A."/>
            <person name="Steindorff A."/>
            <person name="Ohm R.A."/>
            <person name="Martin F."/>
            <person name="Silar P."/>
            <person name="Natvig D.O."/>
            <person name="Lalanne C."/>
            <person name="Gautier V."/>
            <person name="Ament-Velasquez S.L."/>
            <person name="Kruys A."/>
            <person name="Hutchinson M.I."/>
            <person name="Powell A.J."/>
            <person name="Barry K."/>
            <person name="Miller A.N."/>
            <person name="Grigoriev I.V."/>
            <person name="Debuchy R."/>
            <person name="Gladieux P."/>
            <person name="Hiltunen Thoren M."/>
            <person name="Johannesson H."/>
        </authorList>
    </citation>
    <scope>NUCLEOTIDE SEQUENCE</scope>
    <source>
        <strain evidence="2">CBS 123565</strain>
    </source>
</reference>
<sequence>MALPALRALEDCADFAQAVKPFIPQLYALPAKLLDVFAGRETLLRLYTETNPLVSGFAASVAFGAVFLVVAEINRNYSQVDRCWSILPTLYIAHFDVWARLAGLPSQRIDLALLYSIVWSTRLTYNYWRKGGYGVGHEDYRWEIIRRQVPRSVFHVFNWTFISFIQSILLFLIAAPAYTLLLASTIEPNVTGADMVFLAIELGLILTEYLADHQQWVYQTAKKQYKDTGKVPQGFTKADLDRGFITSGLWSCSRHPNFAAEQSIWFFLYQWSCYATKTLYSWAAVGPSFLILLFQGSTWLTELITAGKYPEYREYQRAVGMFVPTWFSAYKAPAIVPKIIRTSELSKKLEQKQR</sequence>
<dbReference type="AlphaFoldDB" id="A0AAN6UQV6"/>
<keyword evidence="1" id="KW-0472">Membrane</keyword>
<dbReference type="PANTHER" id="PTHR32251:SF23">
    <property type="entry name" value="3-OXO-5-ALPHA-STEROID 4-DEHYDROGENASE (DUF1295)"/>
    <property type="match status" value="1"/>
</dbReference>
<dbReference type="Pfam" id="PF06966">
    <property type="entry name" value="DUF1295"/>
    <property type="match status" value="1"/>
</dbReference>
<evidence type="ECO:0000313" key="3">
    <source>
        <dbReference type="Proteomes" id="UP001304895"/>
    </source>
</evidence>
<feature type="transmembrane region" description="Helical" evidence="1">
    <location>
        <begin position="156"/>
        <end position="178"/>
    </location>
</feature>
<gene>
    <name evidence="2" type="ORF">BT67DRAFT_414431</name>
</gene>
<reference evidence="2" key="2">
    <citation type="submission" date="2023-05" db="EMBL/GenBank/DDBJ databases">
        <authorList>
            <consortium name="Lawrence Berkeley National Laboratory"/>
            <person name="Steindorff A."/>
            <person name="Hensen N."/>
            <person name="Bonometti L."/>
            <person name="Westerberg I."/>
            <person name="Brannstrom I.O."/>
            <person name="Guillou S."/>
            <person name="Cros-Aarteil S."/>
            <person name="Calhoun S."/>
            <person name="Haridas S."/>
            <person name="Kuo A."/>
            <person name="Mondo S."/>
            <person name="Pangilinan J."/>
            <person name="Riley R."/>
            <person name="Labutti K."/>
            <person name="Andreopoulos B."/>
            <person name="Lipzen A."/>
            <person name="Chen C."/>
            <person name="Yanf M."/>
            <person name="Daum C."/>
            <person name="Ng V."/>
            <person name="Clum A."/>
            <person name="Ohm R."/>
            <person name="Martin F."/>
            <person name="Silar P."/>
            <person name="Natvig D."/>
            <person name="Lalanne C."/>
            <person name="Gautier V."/>
            <person name="Ament-Velasquez S.L."/>
            <person name="Kruys A."/>
            <person name="Hutchinson M.I."/>
            <person name="Powell A.J."/>
            <person name="Barry K."/>
            <person name="Miller A.N."/>
            <person name="Grigoriev I.V."/>
            <person name="Debuchy R."/>
            <person name="Gladieux P."/>
            <person name="Thoren M.H."/>
            <person name="Johannesson H."/>
        </authorList>
    </citation>
    <scope>NUCLEOTIDE SEQUENCE</scope>
    <source>
        <strain evidence="2">CBS 123565</strain>
    </source>
</reference>
<feature type="transmembrane region" description="Helical" evidence="1">
    <location>
        <begin position="53"/>
        <end position="71"/>
    </location>
</feature>
<evidence type="ECO:0000313" key="2">
    <source>
        <dbReference type="EMBL" id="KAK4137279.1"/>
    </source>
</evidence>
<keyword evidence="1" id="KW-1133">Transmembrane helix</keyword>
<dbReference type="InterPro" id="IPR010721">
    <property type="entry name" value="UstE-like"/>
</dbReference>
<keyword evidence="3" id="KW-1185">Reference proteome</keyword>
<keyword evidence="1" id="KW-0812">Transmembrane</keyword>
<dbReference type="EMBL" id="MU853402">
    <property type="protein sequence ID" value="KAK4137279.1"/>
    <property type="molecule type" value="Genomic_DNA"/>
</dbReference>
<protein>
    <submittedName>
        <fullName evidence="2">DUF1295-domain-containing protein</fullName>
    </submittedName>
</protein>
<comment type="caution">
    <text evidence="2">The sequence shown here is derived from an EMBL/GenBank/DDBJ whole genome shotgun (WGS) entry which is preliminary data.</text>
</comment>
<dbReference type="GO" id="GO:0016020">
    <property type="term" value="C:membrane"/>
    <property type="evidence" value="ECO:0007669"/>
    <property type="project" value="TreeGrafter"/>
</dbReference>
<evidence type="ECO:0000256" key="1">
    <source>
        <dbReference type="SAM" id="Phobius"/>
    </source>
</evidence>
<dbReference type="Gene3D" id="1.20.120.1630">
    <property type="match status" value="1"/>
</dbReference>